<evidence type="ECO:0000259" key="5">
    <source>
        <dbReference type="PROSITE" id="PS50931"/>
    </source>
</evidence>
<organism evidence="6 7">
    <name type="scientific">Marinomonas colpomeniae</name>
    <dbReference type="NCBI Taxonomy" id="2774408"/>
    <lineage>
        <taxon>Bacteria</taxon>
        <taxon>Pseudomonadati</taxon>
        <taxon>Pseudomonadota</taxon>
        <taxon>Gammaproteobacteria</taxon>
        <taxon>Oceanospirillales</taxon>
        <taxon>Oceanospirillaceae</taxon>
        <taxon>Marinomonas</taxon>
    </lineage>
</organism>
<evidence type="ECO:0000313" key="7">
    <source>
        <dbReference type="Proteomes" id="UP000604161"/>
    </source>
</evidence>
<keyword evidence="7" id="KW-1185">Reference proteome</keyword>
<dbReference type="PROSITE" id="PS50931">
    <property type="entry name" value="HTH_LYSR"/>
    <property type="match status" value="1"/>
</dbReference>
<dbReference type="Gene3D" id="1.10.10.10">
    <property type="entry name" value="Winged helix-like DNA-binding domain superfamily/Winged helix DNA-binding domain"/>
    <property type="match status" value="1"/>
</dbReference>
<keyword evidence="3" id="KW-0238">DNA-binding</keyword>
<gene>
    <name evidence="6" type="ORF">IF202_07100</name>
</gene>
<dbReference type="RefSeq" id="WP_191594192.1">
    <property type="nucleotide sequence ID" value="NZ_JACYFC010000002.1"/>
</dbReference>
<dbReference type="PANTHER" id="PTHR30537">
    <property type="entry name" value="HTH-TYPE TRANSCRIPTIONAL REGULATOR"/>
    <property type="match status" value="1"/>
</dbReference>
<accession>A0ABR8NXP2</accession>
<evidence type="ECO:0000313" key="6">
    <source>
        <dbReference type="EMBL" id="MBD5770816.1"/>
    </source>
</evidence>
<dbReference type="Gene3D" id="3.40.190.290">
    <property type="match status" value="1"/>
</dbReference>
<dbReference type="Proteomes" id="UP000604161">
    <property type="component" value="Unassembled WGS sequence"/>
</dbReference>
<evidence type="ECO:0000256" key="1">
    <source>
        <dbReference type="ARBA" id="ARBA00009437"/>
    </source>
</evidence>
<proteinExistence type="inferred from homology"/>
<dbReference type="InterPro" id="IPR000847">
    <property type="entry name" value="LysR_HTH_N"/>
</dbReference>
<evidence type="ECO:0000256" key="2">
    <source>
        <dbReference type="ARBA" id="ARBA00023015"/>
    </source>
</evidence>
<dbReference type="InterPro" id="IPR036390">
    <property type="entry name" value="WH_DNA-bd_sf"/>
</dbReference>
<dbReference type="InterPro" id="IPR036388">
    <property type="entry name" value="WH-like_DNA-bd_sf"/>
</dbReference>
<reference evidence="6 7" key="1">
    <citation type="submission" date="2020-09" db="EMBL/GenBank/DDBJ databases">
        <title>Marinomonas sp. nov., isolated from the cysticercosis algae of Qingdao, China.</title>
        <authorList>
            <person name="Sun X."/>
        </authorList>
    </citation>
    <scope>NUCLEOTIDE SEQUENCE [LARGE SCALE GENOMIC DNA]</scope>
    <source>
        <strain evidence="6 7">SM2066</strain>
    </source>
</reference>
<sequence length="308" mass="34800">MDKLHNHLSHLYLFHNVVRLGSFQAVATKYNLPRSSVSKKIQQLEEQVGQRLIQRSTRKLSLTEAGRDLLAASESLNKIVEDSQQVIDAHESTPSGTVKISCTVIIGQQFILPLIHVLRRDFPAISLELYFSDDHVDLLEQEIDIAIRIGHLPDSSLMAKRVGGKRLGWYASPDYLQEHGTPTTPEVLNEHQCLIFKNQSVALDHWSFKEKNGDIKKVRVASKIATDDGRILVEMARLGLGVMMIDPLLIKEDLEKDLLVPILTDWQHPDSLPINLVCLGRNYRSRASTSIWEALSFHLQGAFSETDR</sequence>
<dbReference type="PANTHER" id="PTHR30537:SF5">
    <property type="entry name" value="HTH-TYPE TRANSCRIPTIONAL ACTIVATOR TTDR-RELATED"/>
    <property type="match status" value="1"/>
</dbReference>
<dbReference type="EMBL" id="JACYFC010000002">
    <property type="protein sequence ID" value="MBD5770816.1"/>
    <property type="molecule type" value="Genomic_DNA"/>
</dbReference>
<dbReference type="Pfam" id="PF03466">
    <property type="entry name" value="LysR_substrate"/>
    <property type="match status" value="1"/>
</dbReference>
<evidence type="ECO:0000256" key="4">
    <source>
        <dbReference type="ARBA" id="ARBA00023163"/>
    </source>
</evidence>
<comment type="caution">
    <text evidence="6">The sequence shown here is derived from an EMBL/GenBank/DDBJ whole genome shotgun (WGS) entry which is preliminary data.</text>
</comment>
<evidence type="ECO:0000256" key="3">
    <source>
        <dbReference type="ARBA" id="ARBA00023125"/>
    </source>
</evidence>
<dbReference type="SUPFAM" id="SSF46785">
    <property type="entry name" value="Winged helix' DNA-binding domain"/>
    <property type="match status" value="1"/>
</dbReference>
<dbReference type="InterPro" id="IPR005119">
    <property type="entry name" value="LysR_subst-bd"/>
</dbReference>
<protein>
    <submittedName>
        <fullName evidence="6">LysR family transcriptional regulator</fullName>
    </submittedName>
</protein>
<feature type="domain" description="HTH lysR-type" evidence="5">
    <location>
        <begin position="1"/>
        <end position="63"/>
    </location>
</feature>
<dbReference type="CDD" id="cd08422">
    <property type="entry name" value="PBP2_CrgA_like"/>
    <property type="match status" value="1"/>
</dbReference>
<keyword evidence="4" id="KW-0804">Transcription</keyword>
<dbReference type="InterPro" id="IPR058163">
    <property type="entry name" value="LysR-type_TF_proteobact-type"/>
</dbReference>
<dbReference type="Pfam" id="PF00126">
    <property type="entry name" value="HTH_1"/>
    <property type="match status" value="1"/>
</dbReference>
<comment type="similarity">
    <text evidence="1">Belongs to the LysR transcriptional regulatory family.</text>
</comment>
<keyword evidence="2" id="KW-0805">Transcription regulation</keyword>
<name>A0ABR8NXP2_9GAMM</name>
<dbReference type="SUPFAM" id="SSF53850">
    <property type="entry name" value="Periplasmic binding protein-like II"/>
    <property type="match status" value="1"/>
</dbReference>